<reference evidence="2 3" key="1">
    <citation type="submission" date="2021-07" db="EMBL/GenBank/DDBJ databases">
        <authorList>
            <person name="Palmer J.M."/>
        </authorList>
    </citation>
    <scope>NUCLEOTIDE SEQUENCE [LARGE SCALE GENOMIC DNA]</scope>
    <source>
        <strain evidence="2 3">AT_MEX2019</strain>
        <tissue evidence="2">Muscle</tissue>
    </source>
</reference>
<name>A0ABU7ACM1_9TELE</name>
<feature type="compositionally biased region" description="Basic and acidic residues" evidence="1">
    <location>
        <begin position="8"/>
        <end position="40"/>
    </location>
</feature>
<evidence type="ECO:0000256" key="1">
    <source>
        <dbReference type="SAM" id="MobiDB-lite"/>
    </source>
</evidence>
<dbReference type="Proteomes" id="UP001345963">
    <property type="component" value="Unassembled WGS sequence"/>
</dbReference>
<gene>
    <name evidence="2" type="ORF">ATANTOWER_001684</name>
</gene>
<dbReference type="EMBL" id="JAHUTI010011007">
    <property type="protein sequence ID" value="MED6235896.1"/>
    <property type="molecule type" value="Genomic_DNA"/>
</dbReference>
<protein>
    <submittedName>
        <fullName evidence="2">Uncharacterized protein</fullName>
    </submittedName>
</protein>
<evidence type="ECO:0000313" key="2">
    <source>
        <dbReference type="EMBL" id="MED6235896.1"/>
    </source>
</evidence>
<feature type="compositionally biased region" description="Pro residues" evidence="1">
    <location>
        <begin position="70"/>
        <end position="80"/>
    </location>
</feature>
<organism evidence="2 3">
    <name type="scientific">Ataeniobius toweri</name>
    <dbReference type="NCBI Taxonomy" id="208326"/>
    <lineage>
        <taxon>Eukaryota</taxon>
        <taxon>Metazoa</taxon>
        <taxon>Chordata</taxon>
        <taxon>Craniata</taxon>
        <taxon>Vertebrata</taxon>
        <taxon>Euteleostomi</taxon>
        <taxon>Actinopterygii</taxon>
        <taxon>Neopterygii</taxon>
        <taxon>Teleostei</taxon>
        <taxon>Neoteleostei</taxon>
        <taxon>Acanthomorphata</taxon>
        <taxon>Ovalentaria</taxon>
        <taxon>Atherinomorphae</taxon>
        <taxon>Cyprinodontiformes</taxon>
        <taxon>Goodeidae</taxon>
        <taxon>Ataeniobius</taxon>
    </lineage>
</organism>
<feature type="compositionally biased region" description="Low complexity" evidence="1">
    <location>
        <begin position="43"/>
        <end position="53"/>
    </location>
</feature>
<sequence>MFGGYAKRGFEKNTGRSRDQQEGREREKTRVSSTESKRDTQTSLSPDTSSCSSGGEPKAFPGQPRDIVPPACPGPSPGAPPGGTCLEHLPRKASRRHPV</sequence>
<evidence type="ECO:0000313" key="3">
    <source>
        <dbReference type="Proteomes" id="UP001345963"/>
    </source>
</evidence>
<accession>A0ABU7ACM1</accession>
<keyword evidence="3" id="KW-1185">Reference proteome</keyword>
<comment type="caution">
    <text evidence="2">The sequence shown here is derived from an EMBL/GenBank/DDBJ whole genome shotgun (WGS) entry which is preliminary data.</text>
</comment>
<feature type="region of interest" description="Disordered" evidence="1">
    <location>
        <begin position="1"/>
        <end position="99"/>
    </location>
</feature>
<proteinExistence type="predicted"/>